<sequence length="138" mass="16200">MVARGVMVHFHMDSWVNEFDFPAVDIFVTTTDPILEPCVITMNNVLSLLAVDIRETRDPFRYFTSNSNVLEDDSLEFQHEWKKMKNECADLYKKMELIAQRPFTCERDSEFAFFCDVHRSDHPAIIAMSKNYYNPICC</sequence>
<protein>
    <submittedName>
        <fullName evidence="1">Uncharacterized protein</fullName>
    </submittedName>
</protein>
<reference evidence="1 2" key="2">
    <citation type="journal article" date="2022" name="Mol. Ecol. Resour.">
        <title>The genomes of chicory, endive, great burdock and yacon provide insights into Asteraceae paleo-polyploidization history and plant inulin production.</title>
        <authorList>
            <person name="Fan W."/>
            <person name="Wang S."/>
            <person name="Wang H."/>
            <person name="Wang A."/>
            <person name="Jiang F."/>
            <person name="Liu H."/>
            <person name="Zhao H."/>
            <person name="Xu D."/>
            <person name="Zhang Y."/>
        </authorList>
    </citation>
    <scope>NUCLEOTIDE SEQUENCE [LARGE SCALE GENOMIC DNA]</scope>
    <source>
        <strain evidence="2">cv. Yunnan</strain>
        <tissue evidence="1">Leaves</tissue>
    </source>
</reference>
<dbReference type="EMBL" id="CM042043">
    <property type="protein sequence ID" value="KAI3695464.1"/>
    <property type="molecule type" value="Genomic_DNA"/>
</dbReference>
<gene>
    <name evidence="1" type="ORF">L1987_78461</name>
</gene>
<dbReference type="Proteomes" id="UP001056120">
    <property type="component" value="Linkage Group LG26"/>
</dbReference>
<accession>A0ACB8ZCR3</accession>
<evidence type="ECO:0000313" key="1">
    <source>
        <dbReference type="EMBL" id="KAI3695464.1"/>
    </source>
</evidence>
<keyword evidence="2" id="KW-1185">Reference proteome</keyword>
<proteinExistence type="predicted"/>
<evidence type="ECO:0000313" key="2">
    <source>
        <dbReference type="Proteomes" id="UP001056120"/>
    </source>
</evidence>
<comment type="caution">
    <text evidence="1">The sequence shown here is derived from an EMBL/GenBank/DDBJ whole genome shotgun (WGS) entry which is preliminary data.</text>
</comment>
<name>A0ACB8ZCR3_9ASTR</name>
<organism evidence="1 2">
    <name type="scientific">Smallanthus sonchifolius</name>
    <dbReference type="NCBI Taxonomy" id="185202"/>
    <lineage>
        <taxon>Eukaryota</taxon>
        <taxon>Viridiplantae</taxon>
        <taxon>Streptophyta</taxon>
        <taxon>Embryophyta</taxon>
        <taxon>Tracheophyta</taxon>
        <taxon>Spermatophyta</taxon>
        <taxon>Magnoliopsida</taxon>
        <taxon>eudicotyledons</taxon>
        <taxon>Gunneridae</taxon>
        <taxon>Pentapetalae</taxon>
        <taxon>asterids</taxon>
        <taxon>campanulids</taxon>
        <taxon>Asterales</taxon>
        <taxon>Asteraceae</taxon>
        <taxon>Asteroideae</taxon>
        <taxon>Heliantheae alliance</taxon>
        <taxon>Millerieae</taxon>
        <taxon>Smallanthus</taxon>
    </lineage>
</organism>
<reference evidence="2" key="1">
    <citation type="journal article" date="2022" name="Mol. Ecol. Resour.">
        <title>The genomes of chicory, endive, great burdock and yacon provide insights into Asteraceae palaeo-polyploidization history and plant inulin production.</title>
        <authorList>
            <person name="Fan W."/>
            <person name="Wang S."/>
            <person name="Wang H."/>
            <person name="Wang A."/>
            <person name="Jiang F."/>
            <person name="Liu H."/>
            <person name="Zhao H."/>
            <person name="Xu D."/>
            <person name="Zhang Y."/>
        </authorList>
    </citation>
    <scope>NUCLEOTIDE SEQUENCE [LARGE SCALE GENOMIC DNA]</scope>
    <source>
        <strain evidence="2">cv. Yunnan</strain>
    </source>
</reference>